<keyword evidence="6 8" id="KW-1133">Transmembrane helix</keyword>
<evidence type="ECO:0000256" key="7">
    <source>
        <dbReference type="ARBA" id="ARBA00023136"/>
    </source>
</evidence>
<feature type="domain" description="ABC transmembrane type-1" evidence="9">
    <location>
        <begin position="82"/>
        <end position="288"/>
    </location>
</feature>
<comment type="subcellular location">
    <subcellularLocation>
        <location evidence="1 8">Cell membrane</location>
        <topology evidence="1 8">Multi-pass membrane protein</topology>
    </subcellularLocation>
</comment>
<evidence type="ECO:0000256" key="2">
    <source>
        <dbReference type="ARBA" id="ARBA00007069"/>
    </source>
</evidence>
<dbReference type="SUPFAM" id="SSF161098">
    <property type="entry name" value="MetI-like"/>
    <property type="match status" value="1"/>
</dbReference>
<dbReference type="PANTHER" id="PTHR42929:SF5">
    <property type="entry name" value="ABC TRANSPORTER PERMEASE PROTEIN"/>
    <property type="match status" value="1"/>
</dbReference>
<name>A0A238JZA1_9RHOB</name>
<keyword evidence="4" id="KW-1003">Cell membrane</keyword>
<feature type="transmembrane region" description="Helical" evidence="8">
    <location>
        <begin position="37"/>
        <end position="61"/>
    </location>
</feature>
<feature type="transmembrane region" description="Helical" evidence="8">
    <location>
        <begin position="267"/>
        <end position="288"/>
    </location>
</feature>
<dbReference type="OrthoDB" id="9807047at2"/>
<proteinExistence type="inferred from homology"/>
<dbReference type="Gene3D" id="1.10.3720.10">
    <property type="entry name" value="MetI-like"/>
    <property type="match status" value="1"/>
</dbReference>
<dbReference type="InterPro" id="IPR035906">
    <property type="entry name" value="MetI-like_sf"/>
</dbReference>
<comment type="similarity">
    <text evidence="2">Belongs to the binding-protein-dependent transport system permease family. CysTW subfamily.</text>
</comment>
<dbReference type="GO" id="GO:0005886">
    <property type="term" value="C:plasma membrane"/>
    <property type="evidence" value="ECO:0007669"/>
    <property type="project" value="UniProtKB-SubCell"/>
</dbReference>
<dbReference type="CDD" id="cd06261">
    <property type="entry name" value="TM_PBP2"/>
    <property type="match status" value="1"/>
</dbReference>
<dbReference type="RefSeq" id="WP_097803162.1">
    <property type="nucleotide sequence ID" value="NZ_FXYH01000002.1"/>
</dbReference>
<feature type="transmembrane region" description="Helical" evidence="8">
    <location>
        <begin position="82"/>
        <end position="103"/>
    </location>
</feature>
<feature type="transmembrane region" description="Helical" evidence="8">
    <location>
        <begin position="224"/>
        <end position="246"/>
    </location>
</feature>
<reference evidence="10 11" key="1">
    <citation type="submission" date="2017-05" db="EMBL/GenBank/DDBJ databases">
        <authorList>
            <person name="Song R."/>
            <person name="Chenine A.L."/>
            <person name="Ruprecht R.M."/>
        </authorList>
    </citation>
    <scope>NUCLEOTIDE SEQUENCE [LARGE SCALE GENOMIC DNA]</scope>
    <source>
        <strain evidence="10 11">CECT 8663</strain>
    </source>
</reference>
<evidence type="ECO:0000256" key="8">
    <source>
        <dbReference type="RuleBase" id="RU363032"/>
    </source>
</evidence>
<feature type="transmembrane region" description="Helical" evidence="8">
    <location>
        <begin position="163"/>
        <end position="188"/>
    </location>
</feature>
<evidence type="ECO:0000259" key="9">
    <source>
        <dbReference type="PROSITE" id="PS50928"/>
    </source>
</evidence>
<evidence type="ECO:0000256" key="4">
    <source>
        <dbReference type="ARBA" id="ARBA00022475"/>
    </source>
</evidence>
<evidence type="ECO:0000313" key="11">
    <source>
        <dbReference type="Proteomes" id="UP000220836"/>
    </source>
</evidence>
<keyword evidence="5 8" id="KW-0812">Transmembrane</keyword>
<evidence type="ECO:0000256" key="1">
    <source>
        <dbReference type="ARBA" id="ARBA00004651"/>
    </source>
</evidence>
<gene>
    <name evidence="10" type="primary">potH_1</name>
    <name evidence="10" type="ORF">PEV8663_00608</name>
</gene>
<dbReference type="Proteomes" id="UP000220836">
    <property type="component" value="Unassembled WGS sequence"/>
</dbReference>
<evidence type="ECO:0000256" key="6">
    <source>
        <dbReference type="ARBA" id="ARBA00022989"/>
    </source>
</evidence>
<keyword evidence="7 8" id="KW-0472">Membrane</keyword>
<evidence type="ECO:0000256" key="5">
    <source>
        <dbReference type="ARBA" id="ARBA00022692"/>
    </source>
</evidence>
<dbReference type="AlphaFoldDB" id="A0A238JZA1"/>
<dbReference type="Pfam" id="PF00528">
    <property type="entry name" value="BPD_transp_1"/>
    <property type="match status" value="1"/>
</dbReference>
<dbReference type="PANTHER" id="PTHR42929">
    <property type="entry name" value="INNER MEMBRANE ABC TRANSPORTER PERMEASE PROTEIN YDCU-RELATED-RELATED"/>
    <property type="match status" value="1"/>
</dbReference>
<sequence length="300" mass="33078">MSVAELNGAAQTLQNASTLKSEERRESLTFLGLSMPAVLAILIVVFLPIFWLSSLSFYNAAGELSMENYARIFESALYRRTFVVTFQITIAVTVICVLLGYPLCYWLTKVPDRTAAILMVFVLVPFWTSVLVRTYAWLVLLQRNGVINSSLMKLGVIQEPLQLAHNLTGSIIGMVHIMLPFLVLPLYATMRGVDTDLVRAAVGLGSSPRGAFWRVFFPMSLPGLFAGIVLVFILSLGFFVTPALLGGGKVQMLAQRIESTITVYSNWGAASALGVVLLLLALAMIWLMNRVFGLDKLFMR</sequence>
<dbReference type="PROSITE" id="PS50928">
    <property type="entry name" value="ABC_TM1"/>
    <property type="match status" value="1"/>
</dbReference>
<dbReference type="InterPro" id="IPR000515">
    <property type="entry name" value="MetI-like"/>
</dbReference>
<dbReference type="GO" id="GO:0055085">
    <property type="term" value="P:transmembrane transport"/>
    <property type="evidence" value="ECO:0007669"/>
    <property type="project" value="InterPro"/>
</dbReference>
<organism evidence="10 11">
    <name type="scientific">Pelagimonas varians</name>
    <dbReference type="NCBI Taxonomy" id="696760"/>
    <lineage>
        <taxon>Bacteria</taxon>
        <taxon>Pseudomonadati</taxon>
        <taxon>Pseudomonadota</taxon>
        <taxon>Alphaproteobacteria</taxon>
        <taxon>Rhodobacterales</taxon>
        <taxon>Roseobacteraceae</taxon>
        <taxon>Pelagimonas</taxon>
    </lineage>
</organism>
<dbReference type="EMBL" id="FXYH01000002">
    <property type="protein sequence ID" value="SMX35833.1"/>
    <property type="molecule type" value="Genomic_DNA"/>
</dbReference>
<feature type="transmembrane region" description="Helical" evidence="8">
    <location>
        <begin position="115"/>
        <end position="142"/>
    </location>
</feature>
<evidence type="ECO:0000313" key="10">
    <source>
        <dbReference type="EMBL" id="SMX35833.1"/>
    </source>
</evidence>
<keyword evidence="3 8" id="KW-0813">Transport</keyword>
<evidence type="ECO:0000256" key="3">
    <source>
        <dbReference type="ARBA" id="ARBA00022448"/>
    </source>
</evidence>
<protein>
    <submittedName>
        <fullName evidence="10">Putrescine transport system permease protein PotH</fullName>
    </submittedName>
</protein>
<accession>A0A238JZA1</accession>
<keyword evidence="11" id="KW-1185">Reference proteome</keyword>